<keyword evidence="3" id="KW-1185">Reference proteome</keyword>
<evidence type="ECO:0000313" key="3">
    <source>
        <dbReference type="Proteomes" id="UP000037939"/>
    </source>
</evidence>
<proteinExistence type="predicted"/>
<keyword evidence="1" id="KW-0812">Transmembrane</keyword>
<accession>A0A0N1JS80</accession>
<feature type="transmembrane region" description="Helical" evidence="1">
    <location>
        <begin position="111"/>
        <end position="130"/>
    </location>
</feature>
<sequence length="368" mass="39018">MLATILTSLPAVNDVPASEATLLPVMFRSCPACATTVLPLSVLPLCVVLSRMSCVRVLPCENRPFSCVLLASSRCVTVWPALRLMSCWAMAATWPFSLVTLAARRLRSLPAFSVTLPLLLMLLPASLLVLTLRQASALNCAFSALPVATVPRLMLLPALRLVLPPTPLLTISAPVSVRSCPALATSVPPALLTYRPAMADTLVVLPLALVWVDVVLATFRSCPALTFRLLAASIMPPRLARSLLARTPTLSPEMRPFRFCTFCALMATTLRPAMVPLLVRSPVTVSATLLPPITAPLPSISPCLTRTYTCGTSACVVLPSGKVTVFDTSHTTSDVSCATCASVSATPGVRFHALAMVAPLLSSAWYSA</sequence>
<dbReference type="Proteomes" id="UP000037939">
    <property type="component" value="Unassembled WGS sequence"/>
</dbReference>
<gene>
    <name evidence="2" type="ORF">WG78_15660</name>
</gene>
<keyword evidence="1" id="KW-0472">Membrane</keyword>
<comment type="caution">
    <text evidence="2">The sequence shown here is derived from an EMBL/GenBank/DDBJ whole genome shotgun (WGS) entry which is preliminary data.</text>
</comment>
<dbReference type="AlphaFoldDB" id="A0A0N1JS80"/>
<name>A0A0N1JS80_9NEIS</name>
<organism evidence="2 3">
    <name type="scientific">Amantichitinum ursilacus</name>
    <dbReference type="NCBI Taxonomy" id="857265"/>
    <lineage>
        <taxon>Bacteria</taxon>
        <taxon>Pseudomonadati</taxon>
        <taxon>Pseudomonadota</taxon>
        <taxon>Betaproteobacteria</taxon>
        <taxon>Neisseriales</taxon>
        <taxon>Chitinibacteraceae</taxon>
        <taxon>Amantichitinum</taxon>
    </lineage>
</organism>
<evidence type="ECO:0000256" key="1">
    <source>
        <dbReference type="SAM" id="Phobius"/>
    </source>
</evidence>
<keyword evidence="1" id="KW-1133">Transmembrane helix</keyword>
<reference evidence="2 3" key="1">
    <citation type="submission" date="2015-07" db="EMBL/GenBank/DDBJ databases">
        <title>Draft genome sequence of the Amantichitinum ursilacus IGB-41, a new chitin-degrading bacterium.</title>
        <authorList>
            <person name="Kirstahler P."/>
            <person name="Guenther M."/>
            <person name="Grumaz C."/>
            <person name="Rupp S."/>
            <person name="Zibek S."/>
            <person name="Sohn K."/>
        </authorList>
    </citation>
    <scope>NUCLEOTIDE SEQUENCE [LARGE SCALE GENOMIC DNA]</scope>
    <source>
        <strain evidence="2 3">IGB-41</strain>
    </source>
</reference>
<feature type="transmembrane region" description="Helical" evidence="1">
    <location>
        <begin position="137"/>
        <end position="159"/>
    </location>
</feature>
<evidence type="ECO:0000313" key="2">
    <source>
        <dbReference type="EMBL" id="KPC51267.1"/>
    </source>
</evidence>
<dbReference type="EMBL" id="LAQT01000019">
    <property type="protein sequence ID" value="KPC51267.1"/>
    <property type="molecule type" value="Genomic_DNA"/>
</dbReference>
<feature type="transmembrane region" description="Helical" evidence="1">
    <location>
        <begin position="197"/>
        <end position="219"/>
    </location>
</feature>
<protein>
    <submittedName>
        <fullName evidence="2">Uncharacterized protein</fullName>
    </submittedName>
</protein>